<sequence length="183" mass="20507">MPLRPEVKTIAATWLAAMTKPTASSKAATMEGTTPTSRASSVGCREYEESWKKRKAEPEPGPEADLGAVELVVVGGEEEEEEGVVGACGAVFGSSTVSFRMAEAPVVEEADLGRFFWGEGTRKKKKKKKKQRKEGREEASSRWLRSLWWSEGKKRKKKKKKKKKKQRNEGKSSRAKFEEEEKI</sequence>
<dbReference type="AlphaFoldDB" id="A0AA88AF04"/>
<name>A0AA88AF04_FICCA</name>
<keyword evidence="3" id="KW-1185">Reference proteome</keyword>
<feature type="compositionally biased region" description="Polar residues" evidence="1">
    <location>
        <begin position="22"/>
        <end position="40"/>
    </location>
</feature>
<accession>A0AA88AF04</accession>
<feature type="compositionally biased region" description="Basic residues" evidence="1">
    <location>
        <begin position="122"/>
        <end position="133"/>
    </location>
</feature>
<reference evidence="2" key="1">
    <citation type="submission" date="2023-07" db="EMBL/GenBank/DDBJ databases">
        <title>draft genome sequence of fig (Ficus carica).</title>
        <authorList>
            <person name="Takahashi T."/>
            <person name="Nishimura K."/>
        </authorList>
    </citation>
    <scope>NUCLEOTIDE SEQUENCE</scope>
</reference>
<evidence type="ECO:0000313" key="3">
    <source>
        <dbReference type="Proteomes" id="UP001187192"/>
    </source>
</evidence>
<dbReference type="Proteomes" id="UP001187192">
    <property type="component" value="Unassembled WGS sequence"/>
</dbReference>
<gene>
    <name evidence="2" type="ORF">TIFTF001_020187</name>
</gene>
<feature type="compositionally biased region" description="Basic residues" evidence="1">
    <location>
        <begin position="153"/>
        <end position="166"/>
    </location>
</feature>
<dbReference type="EMBL" id="BTGU01000036">
    <property type="protein sequence ID" value="GMN51035.1"/>
    <property type="molecule type" value="Genomic_DNA"/>
</dbReference>
<evidence type="ECO:0000256" key="1">
    <source>
        <dbReference type="SAM" id="MobiDB-lite"/>
    </source>
</evidence>
<feature type="region of interest" description="Disordered" evidence="1">
    <location>
        <begin position="22"/>
        <end position="67"/>
    </location>
</feature>
<feature type="compositionally biased region" description="Low complexity" evidence="1">
    <location>
        <begin position="141"/>
        <end position="150"/>
    </location>
</feature>
<feature type="compositionally biased region" description="Basic and acidic residues" evidence="1">
    <location>
        <begin position="167"/>
        <end position="183"/>
    </location>
</feature>
<comment type="caution">
    <text evidence="2">The sequence shown here is derived from an EMBL/GenBank/DDBJ whole genome shotgun (WGS) entry which is preliminary data.</text>
</comment>
<organism evidence="2 3">
    <name type="scientific">Ficus carica</name>
    <name type="common">Common fig</name>
    <dbReference type="NCBI Taxonomy" id="3494"/>
    <lineage>
        <taxon>Eukaryota</taxon>
        <taxon>Viridiplantae</taxon>
        <taxon>Streptophyta</taxon>
        <taxon>Embryophyta</taxon>
        <taxon>Tracheophyta</taxon>
        <taxon>Spermatophyta</taxon>
        <taxon>Magnoliopsida</taxon>
        <taxon>eudicotyledons</taxon>
        <taxon>Gunneridae</taxon>
        <taxon>Pentapetalae</taxon>
        <taxon>rosids</taxon>
        <taxon>fabids</taxon>
        <taxon>Rosales</taxon>
        <taxon>Moraceae</taxon>
        <taxon>Ficeae</taxon>
        <taxon>Ficus</taxon>
    </lineage>
</organism>
<feature type="region of interest" description="Disordered" evidence="1">
    <location>
        <begin position="120"/>
        <end position="183"/>
    </location>
</feature>
<protein>
    <submittedName>
        <fullName evidence="2">Uncharacterized protein</fullName>
    </submittedName>
</protein>
<evidence type="ECO:0000313" key="2">
    <source>
        <dbReference type="EMBL" id="GMN51035.1"/>
    </source>
</evidence>
<proteinExistence type="predicted"/>